<reference evidence="2 3" key="1">
    <citation type="submission" date="2016-03" db="EMBL/GenBank/DDBJ databases">
        <title>Genome sequence of Nesiotobacter sp. nov., a moderately halophilic alphaproteobacterium isolated from the Yellow Sea, China.</title>
        <authorList>
            <person name="Zhang G."/>
            <person name="Zhang R."/>
        </authorList>
    </citation>
    <scope>NUCLEOTIDE SEQUENCE [LARGE SCALE GENOMIC DNA]</scope>
    <source>
        <strain evidence="2 3">WB1-6</strain>
    </source>
</reference>
<evidence type="ECO:0000313" key="2">
    <source>
        <dbReference type="EMBL" id="OKL44383.1"/>
    </source>
</evidence>
<dbReference type="PANTHER" id="PTHR30305">
    <property type="entry name" value="PROTEIN YJDM-RELATED"/>
    <property type="match status" value="1"/>
</dbReference>
<accession>A0A1U7JI10</accession>
<dbReference type="AlphaFoldDB" id="A0A1U7JI10"/>
<dbReference type="Pfam" id="PF07475">
    <property type="entry name" value="Hpr_kinase_C"/>
    <property type="match status" value="1"/>
</dbReference>
<dbReference type="InterPro" id="IPR011104">
    <property type="entry name" value="Hpr_kin/Pase_C"/>
</dbReference>
<protein>
    <recommendedName>
        <fullName evidence="1">HPr kinase/phosphorylase C-terminal domain-containing protein</fullName>
    </recommendedName>
</protein>
<dbReference type="InterPro" id="IPR027417">
    <property type="entry name" value="P-loop_NTPase"/>
</dbReference>
<dbReference type="EMBL" id="LVVZ01000014">
    <property type="protein sequence ID" value="OKL44383.1"/>
    <property type="molecule type" value="Genomic_DNA"/>
</dbReference>
<dbReference type="GO" id="GO:0005524">
    <property type="term" value="F:ATP binding"/>
    <property type="evidence" value="ECO:0007669"/>
    <property type="project" value="InterPro"/>
</dbReference>
<keyword evidence="3" id="KW-1185">Reference proteome</keyword>
<organism evidence="2 3">
    <name type="scientific">Pseudovibrio exalbescens</name>
    <dbReference type="NCBI Taxonomy" id="197461"/>
    <lineage>
        <taxon>Bacteria</taxon>
        <taxon>Pseudomonadati</taxon>
        <taxon>Pseudomonadota</taxon>
        <taxon>Alphaproteobacteria</taxon>
        <taxon>Hyphomicrobiales</taxon>
        <taxon>Stappiaceae</taxon>
        <taxon>Pseudovibrio</taxon>
    </lineage>
</organism>
<dbReference type="CDD" id="cd01918">
    <property type="entry name" value="HprK_C"/>
    <property type="match status" value="1"/>
</dbReference>
<dbReference type="STRING" id="197461.A3843_08305"/>
<dbReference type="GO" id="GO:0000155">
    <property type="term" value="F:phosphorelay sensor kinase activity"/>
    <property type="evidence" value="ECO:0007669"/>
    <property type="project" value="InterPro"/>
</dbReference>
<evidence type="ECO:0000313" key="3">
    <source>
        <dbReference type="Proteomes" id="UP000185783"/>
    </source>
</evidence>
<dbReference type="Proteomes" id="UP000185783">
    <property type="component" value="Unassembled WGS sequence"/>
</dbReference>
<dbReference type="GO" id="GO:0006109">
    <property type="term" value="P:regulation of carbohydrate metabolic process"/>
    <property type="evidence" value="ECO:0007669"/>
    <property type="project" value="InterPro"/>
</dbReference>
<gene>
    <name evidence="2" type="ORF">A3843_08305</name>
</gene>
<dbReference type="PANTHER" id="PTHR30305:SF1">
    <property type="entry name" value="HPR KINASE_PHOSPHORYLASE"/>
    <property type="match status" value="1"/>
</dbReference>
<dbReference type="RefSeq" id="WP_051268865.1">
    <property type="nucleotide sequence ID" value="NZ_LVVZ01000014.1"/>
</dbReference>
<comment type="caution">
    <text evidence="2">The sequence shown here is derived from an EMBL/GenBank/DDBJ whole genome shotgun (WGS) entry which is preliminary data.</text>
</comment>
<name>A0A1U7JI10_9HYPH</name>
<proteinExistence type="predicted"/>
<dbReference type="Gene3D" id="3.40.50.300">
    <property type="entry name" value="P-loop containing nucleotide triphosphate hydrolases"/>
    <property type="match status" value="1"/>
</dbReference>
<evidence type="ECO:0000259" key="1">
    <source>
        <dbReference type="Pfam" id="PF07475"/>
    </source>
</evidence>
<sequence>MTHTHHGSCIVLGEAGVLIRGASGSGKSGLALELIHREQAAGRFACLVADDQVVLEACTGRVVARCPEGIEGLIELRGHGLVKIPHLKRAVVRLLVDIEPVCKIERLPEPVDQAQEVCGVSLRRQAVPAEDFPAAVRLVQAALQHHTLPID</sequence>
<feature type="domain" description="HPr kinase/phosphorylase C-terminal" evidence="1">
    <location>
        <begin position="3"/>
        <end position="147"/>
    </location>
</feature>
<dbReference type="SUPFAM" id="SSF53795">
    <property type="entry name" value="PEP carboxykinase-like"/>
    <property type="match status" value="1"/>
</dbReference>